<proteinExistence type="predicted"/>
<dbReference type="EMBL" id="ML978206">
    <property type="protein sequence ID" value="KAF2029013.1"/>
    <property type="molecule type" value="Genomic_DNA"/>
</dbReference>
<reference evidence="1" key="1">
    <citation type="journal article" date="2020" name="Stud. Mycol.">
        <title>101 Dothideomycetes genomes: a test case for predicting lifestyles and emergence of pathogens.</title>
        <authorList>
            <person name="Haridas S."/>
            <person name="Albert R."/>
            <person name="Binder M."/>
            <person name="Bloem J."/>
            <person name="Labutti K."/>
            <person name="Salamov A."/>
            <person name="Andreopoulos B."/>
            <person name="Baker S."/>
            <person name="Barry K."/>
            <person name="Bills G."/>
            <person name="Bluhm B."/>
            <person name="Cannon C."/>
            <person name="Castanera R."/>
            <person name="Culley D."/>
            <person name="Daum C."/>
            <person name="Ezra D."/>
            <person name="Gonzalez J."/>
            <person name="Henrissat B."/>
            <person name="Kuo A."/>
            <person name="Liang C."/>
            <person name="Lipzen A."/>
            <person name="Lutzoni F."/>
            <person name="Magnuson J."/>
            <person name="Mondo S."/>
            <person name="Nolan M."/>
            <person name="Ohm R."/>
            <person name="Pangilinan J."/>
            <person name="Park H.-J."/>
            <person name="Ramirez L."/>
            <person name="Alfaro M."/>
            <person name="Sun H."/>
            <person name="Tritt A."/>
            <person name="Yoshinaga Y."/>
            <person name="Zwiers L.-H."/>
            <person name="Turgeon B."/>
            <person name="Goodwin S."/>
            <person name="Spatafora J."/>
            <person name="Crous P."/>
            <person name="Grigoriev I."/>
        </authorList>
    </citation>
    <scope>NUCLEOTIDE SEQUENCE</scope>
    <source>
        <strain evidence="1">CBS 110217</strain>
    </source>
</reference>
<dbReference type="OrthoDB" id="3793305at2759"/>
<organism evidence="1 2">
    <name type="scientific">Setomelanomma holmii</name>
    <dbReference type="NCBI Taxonomy" id="210430"/>
    <lineage>
        <taxon>Eukaryota</taxon>
        <taxon>Fungi</taxon>
        <taxon>Dikarya</taxon>
        <taxon>Ascomycota</taxon>
        <taxon>Pezizomycotina</taxon>
        <taxon>Dothideomycetes</taxon>
        <taxon>Pleosporomycetidae</taxon>
        <taxon>Pleosporales</taxon>
        <taxon>Pleosporineae</taxon>
        <taxon>Phaeosphaeriaceae</taxon>
        <taxon>Setomelanomma</taxon>
    </lineage>
</organism>
<sequence length="237" mass="26529">MESQVDFSCIRGSLWEGLDHDTAYKGLLKVTKLSNIDPNQDADIKGRARLFDRILQGYTSRSMTNAGDSLNAFLDLDLQVRVVSLQGHELKVEGWIVDLDIRAEPFSEIYIPRYEGSHIIDDSGAPTTQKTACPAILVLSNAWSAHSSNNRIQCVKQQQQLCNAFCRVPLLTWLELQDKLAAVIPYPVHIVGEDTPDVGCNMINCSMRVLRFVHKRVECEYRASVARDFGILAMSAC</sequence>
<dbReference type="Proteomes" id="UP000799777">
    <property type="component" value="Unassembled WGS sequence"/>
</dbReference>
<accession>A0A9P4LKR5</accession>
<keyword evidence="2" id="KW-1185">Reference proteome</keyword>
<evidence type="ECO:0000313" key="1">
    <source>
        <dbReference type="EMBL" id="KAF2029013.1"/>
    </source>
</evidence>
<name>A0A9P4LKR5_9PLEO</name>
<gene>
    <name evidence="1" type="ORF">EK21DRAFT_90224</name>
</gene>
<protein>
    <submittedName>
        <fullName evidence="1">Uncharacterized protein</fullName>
    </submittedName>
</protein>
<dbReference type="AlphaFoldDB" id="A0A9P4LKR5"/>
<comment type="caution">
    <text evidence="1">The sequence shown here is derived from an EMBL/GenBank/DDBJ whole genome shotgun (WGS) entry which is preliminary data.</text>
</comment>
<evidence type="ECO:0000313" key="2">
    <source>
        <dbReference type="Proteomes" id="UP000799777"/>
    </source>
</evidence>